<organism evidence="3 4">
    <name type="scientific">Rotaria sordida</name>
    <dbReference type="NCBI Taxonomy" id="392033"/>
    <lineage>
        <taxon>Eukaryota</taxon>
        <taxon>Metazoa</taxon>
        <taxon>Spiralia</taxon>
        <taxon>Gnathifera</taxon>
        <taxon>Rotifera</taxon>
        <taxon>Eurotatoria</taxon>
        <taxon>Bdelloidea</taxon>
        <taxon>Philodinida</taxon>
        <taxon>Philodinidae</taxon>
        <taxon>Rotaria</taxon>
    </lineage>
</organism>
<protein>
    <submittedName>
        <fullName evidence="3">Uncharacterized protein</fullName>
    </submittedName>
</protein>
<feature type="chain" id="PRO_5032276120" evidence="2">
    <location>
        <begin position="23"/>
        <end position="113"/>
    </location>
</feature>
<evidence type="ECO:0000313" key="3">
    <source>
        <dbReference type="EMBL" id="CAF1210209.1"/>
    </source>
</evidence>
<comment type="caution">
    <text evidence="3">The sequence shown here is derived from an EMBL/GenBank/DDBJ whole genome shotgun (WGS) entry which is preliminary data.</text>
</comment>
<sequence>MIVRSSFSLILICILFIHTLYAINPEYFHQNNQEQQLSSLIETMNKELSDQYSNMASSEQNQNYNDNDDDDDDDDQPIKRNKYPNFHLSPLWLSRRTRTNRIYGKPLWISRTG</sequence>
<dbReference type="AlphaFoldDB" id="A0A814X1Y1"/>
<evidence type="ECO:0000313" key="4">
    <source>
        <dbReference type="Proteomes" id="UP000663870"/>
    </source>
</evidence>
<evidence type="ECO:0000256" key="2">
    <source>
        <dbReference type="SAM" id="SignalP"/>
    </source>
</evidence>
<feature type="region of interest" description="Disordered" evidence="1">
    <location>
        <begin position="51"/>
        <end position="84"/>
    </location>
</feature>
<keyword evidence="4" id="KW-1185">Reference proteome</keyword>
<dbReference type="Proteomes" id="UP000663870">
    <property type="component" value="Unassembled WGS sequence"/>
</dbReference>
<gene>
    <name evidence="3" type="ORF">JXQ802_LOCUS24893</name>
</gene>
<feature type="signal peptide" evidence="2">
    <location>
        <begin position="1"/>
        <end position="22"/>
    </location>
</feature>
<dbReference type="EMBL" id="CAJNOL010000822">
    <property type="protein sequence ID" value="CAF1210209.1"/>
    <property type="molecule type" value="Genomic_DNA"/>
</dbReference>
<feature type="compositionally biased region" description="Acidic residues" evidence="1">
    <location>
        <begin position="66"/>
        <end position="75"/>
    </location>
</feature>
<name>A0A814X1Y1_9BILA</name>
<keyword evidence="2" id="KW-0732">Signal</keyword>
<proteinExistence type="predicted"/>
<reference evidence="3" key="1">
    <citation type="submission" date="2021-02" db="EMBL/GenBank/DDBJ databases">
        <authorList>
            <person name="Nowell W R."/>
        </authorList>
    </citation>
    <scope>NUCLEOTIDE SEQUENCE</scope>
</reference>
<evidence type="ECO:0000256" key="1">
    <source>
        <dbReference type="SAM" id="MobiDB-lite"/>
    </source>
</evidence>
<accession>A0A814X1Y1</accession>